<sequence>MTNIDLYRKDGFYTGFKSIGHAEGEFDRIVCSSISTLTQTLYFTLINKLEIEEKDIVDTQGDGLLIIKIPDEKIYRKREIQTCFEFMITGIELINKAYPEYLTLKIMEVQND</sequence>
<reference evidence="1 2" key="1">
    <citation type="submission" date="2021-06" db="EMBL/GenBank/DDBJ databases">
        <authorList>
            <person name="Sun Q."/>
            <person name="Li D."/>
        </authorList>
    </citation>
    <scope>NUCLEOTIDE SEQUENCE [LARGE SCALE GENOMIC DNA]</scope>
    <source>
        <strain evidence="1 2">MSJ-1</strain>
    </source>
</reference>
<dbReference type="Proteomes" id="UP000783742">
    <property type="component" value="Unassembled WGS sequence"/>
</dbReference>
<dbReference type="Pfam" id="PF04327">
    <property type="entry name" value="Peptidase_Prp"/>
    <property type="match status" value="1"/>
</dbReference>
<dbReference type="GO" id="GO:0006508">
    <property type="term" value="P:proteolysis"/>
    <property type="evidence" value="ECO:0007669"/>
    <property type="project" value="UniProtKB-KW"/>
</dbReference>
<evidence type="ECO:0000313" key="2">
    <source>
        <dbReference type="Proteomes" id="UP000783742"/>
    </source>
</evidence>
<keyword evidence="1" id="KW-0378">Hydrolase</keyword>
<protein>
    <submittedName>
        <fullName evidence="1">Ribosomal-processing cysteine protease Prp</fullName>
    </submittedName>
</protein>
<organism evidence="1 2">
    <name type="scientific">Peptoniphilus ovalis</name>
    <dbReference type="NCBI Taxonomy" id="2841503"/>
    <lineage>
        <taxon>Bacteria</taxon>
        <taxon>Bacillati</taxon>
        <taxon>Bacillota</taxon>
        <taxon>Tissierellia</taxon>
        <taxon>Tissierellales</taxon>
        <taxon>Peptoniphilaceae</taxon>
        <taxon>Peptoniphilus</taxon>
    </lineage>
</organism>
<proteinExistence type="predicted"/>
<dbReference type="CDD" id="cd16332">
    <property type="entry name" value="Prp-like"/>
    <property type="match status" value="1"/>
</dbReference>
<dbReference type="InterPro" id="IPR007422">
    <property type="entry name" value="Peptidase_Prp"/>
</dbReference>
<keyword evidence="2" id="KW-1185">Reference proteome</keyword>
<comment type="caution">
    <text evidence="1">The sequence shown here is derived from an EMBL/GenBank/DDBJ whole genome shotgun (WGS) entry which is preliminary data.</text>
</comment>
<accession>A0ABS6FLS2</accession>
<name>A0ABS6FLS2_9FIRM</name>
<gene>
    <name evidence="1" type="ORF">KQI68_09810</name>
</gene>
<dbReference type="GO" id="GO:0008233">
    <property type="term" value="F:peptidase activity"/>
    <property type="evidence" value="ECO:0007669"/>
    <property type="project" value="UniProtKB-KW"/>
</dbReference>
<dbReference type="RefSeq" id="WP_216549944.1">
    <property type="nucleotide sequence ID" value="NZ_JAHLQO010000006.1"/>
</dbReference>
<dbReference type="EMBL" id="JAHLQO010000006">
    <property type="protein sequence ID" value="MBU5670125.1"/>
    <property type="molecule type" value="Genomic_DNA"/>
</dbReference>
<keyword evidence="1" id="KW-0645">Protease</keyword>
<evidence type="ECO:0000313" key="1">
    <source>
        <dbReference type="EMBL" id="MBU5670125.1"/>
    </source>
</evidence>